<feature type="compositionally biased region" description="Basic and acidic residues" evidence="1">
    <location>
        <begin position="286"/>
        <end position="296"/>
    </location>
</feature>
<dbReference type="RefSeq" id="WP_387409379.1">
    <property type="nucleotide sequence ID" value="NZ_JBIASD010000004.1"/>
</dbReference>
<evidence type="ECO:0000313" key="2">
    <source>
        <dbReference type="EMBL" id="MFF3665383.1"/>
    </source>
</evidence>
<comment type="caution">
    <text evidence="2">The sequence shown here is derived from an EMBL/GenBank/DDBJ whole genome shotgun (WGS) entry which is preliminary data.</text>
</comment>
<reference evidence="2 3" key="1">
    <citation type="submission" date="2024-10" db="EMBL/GenBank/DDBJ databases">
        <title>The Natural Products Discovery Center: Release of the First 8490 Sequenced Strains for Exploring Actinobacteria Biosynthetic Diversity.</title>
        <authorList>
            <person name="Kalkreuter E."/>
            <person name="Kautsar S.A."/>
            <person name="Yang D."/>
            <person name="Bader C.D."/>
            <person name="Teijaro C.N."/>
            <person name="Fluegel L."/>
            <person name="Davis C.M."/>
            <person name="Simpson J.R."/>
            <person name="Lauterbach L."/>
            <person name="Steele A.D."/>
            <person name="Gui C."/>
            <person name="Meng S."/>
            <person name="Li G."/>
            <person name="Viehrig K."/>
            <person name="Ye F."/>
            <person name="Su P."/>
            <person name="Kiefer A.F."/>
            <person name="Nichols A."/>
            <person name="Cepeda A.J."/>
            <person name="Yan W."/>
            <person name="Fan B."/>
            <person name="Jiang Y."/>
            <person name="Adhikari A."/>
            <person name="Zheng C.-J."/>
            <person name="Schuster L."/>
            <person name="Cowan T.M."/>
            <person name="Smanski M.J."/>
            <person name="Chevrette M.G."/>
            <person name="De Carvalho L.P.S."/>
            <person name="Shen B."/>
        </authorList>
    </citation>
    <scope>NUCLEOTIDE SEQUENCE [LARGE SCALE GENOMIC DNA]</scope>
    <source>
        <strain evidence="2 3">NPDC002173</strain>
    </source>
</reference>
<gene>
    <name evidence="2" type="ORF">ACFYXI_07295</name>
</gene>
<protein>
    <submittedName>
        <fullName evidence="2">Uncharacterized protein</fullName>
    </submittedName>
</protein>
<dbReference type="EMBL" id="JBIASD010000004">
    <property type="protein sequence ID" value="MFF3665383.1"/>
    <property type="molecule type" value="Genomic_DNA"/>
</dbReference>
<feature type="region of interest" description="Disordered" evidence="1">
    <location>
        <begin position="250"/>
        <end position="302"/>
    </location>
</feature>
<accession>A0ABW6SNG8</accession>
<proteinExistence type="predicted"/>
<sequence>MQAVPQLPSSVPAELPRVAEEVYTGVLAARLFPRDAEAARSEMLLVCGQRRFADQAFYSFWRDDELMTGPTVYLAREIARIWGHVQHGVTQVSWDEELGLSRMQAWAWDVQANVRASTEVIVPARQDGRDGGKLLSDRDVYEHNASVGARRLRAMILGVLPHWYVEEAKDACHETLTGGGDTTLTDLSLDMVGEYDKLGIGVDRLERYVGRDADAWSGYDVASLRVLLRSVQRREIDVFEVIPEGRVTLEELHVEPPADPKPEDATAGKKPSKVVQLDLTPPADPTADKPEPEAKPKRGRSK</sequence>
<evidence type="ECO:0000256" key="1">
    <source>
        <dbReference type="SAM" id="MobiDB-lite"/>
    </source>
</evidence>
<evidence type="ECO:0000313" key="3">
    <source>
        <dbReference type="Proteomes" id="UP001602013"/>
    </source>
</evidence>
<feature type="compositionally biased region" description="Basic and acidic residues" evidence="1">
    <location>
        <begin position="250"/>
        <end position="267"/>
    </location>
</feature>
<dbReference type="Proteomes" id="UP001602013">
    <property type="component" value="Unassembled WGS sequence"/>
</dbReference>
<organism evidence="2 3">
    <name type="scientific">Microtetraspora malaysiensis</name>
    <dbReference type="NCBI Taxonomy" id="161358"/>
    <lineage>
        <taxon>Bacteria</taxon>
        <taxon>Bacillati</taxon>
        <taxon>Actinomycetota</taxon>
        <taxon>Actinomycetes</taxon>
        <taxon>Streptosporangiales</taxon>
        <taxon>Streptosporangiaceae</taxon>
        <taxon>Microtetraspora</taxon>
    </lineage>
</organism>
<keyword evidence="3" id="KW-1185">Reference proteome</keyword>
<name>A0ABW6SNG8_9ACTN</name>